<evidence type="ECO:0000256" key="1">
    <source>
        <dbReference type="SAM" id="SignalP"/>
    </source>
</evidence>
<feature type="chain" id="PRO_5030160589" evidence="1">
    <location>
        <begin position="20"/>
        <end position="193"/>
    </location>
</feature>
<keyword evidence="1" id="KW-0732">Signal</keyword>
<organism evidence="2">
    <name type="scientific">Zooxanthella nutricula</name>
    <dbReference type="NCBI Taxonomy" id="1333877"/>
    <lineage>
        <taxon>Eukaryota</taxon>
        <taxon>Sar</taxon>
        <taxon>Alveolata</taxon>
        <taxon>Dinophyceae</taxon>
        <taxon>Peridiniales</taxon>
        <taxon>Peridiniales incertae sedis</taxon>
        <taxon>Zooxanthella</taxon>
    </lineage>
</organism>
<sequence>MAAAAWACLAAALLQVIAAEVMVVPTEVLRHGLRGPALMAPGRSLLLFDCKADYLDWVRGWSDAKRDYCCQRSGLSCEKAAERQRSQANSDFDCDEGLVDWEMGWSAGKQSWCCTHRSKGCAAAGARLHDVPALQVKAALPAPAGDGPFAMESPGAKDFECEINLADITRVWSQDKKDYCCRAKGIGCLNIAV</sequence>
<evidence type="ECO:0000313" key="2">
    <source>
        <dbReference type="EMBL" id="CAD9620585.1"/>
    </source>
</evidence>
<reference evidence="2" key="1">
    <citation type="submission" date="2021-01" db="EMBL/GenBank/DDBJ databases">
        <authorList>
            <person name="Corre E."/>
            <person name="Pelletier E."/>
            <person name="Niang G."/>
            <person name="Scheremetjew M."/>
            <person name="Finn R."/>
            <person name="Kale V."/>
            <person name="Holt S."/>
            <person name="Cochrane G."/>
            <person name="Meng A."/>
            <person name="Brown T."/>
            <person name="Cohen L."/>
        </authorList>
    </citation>
    <scope>NUCLEOTIDE SEQUENCE</scope>
    <source>
        <strain evidence="2">RCC3387</strain>
    </source>
</reference>
<dbReference type="AlphaFoldDB" id="A0A6U8WXA0"/>
<feature type="signal peptide" evidence="1">
    <location>
        <begin position="1"/>
        <end position="19"/>
    </location>
</feature>
<protein>
    <submittedName>
        <fullName evidence="2">Uncharacterized protein</fullName>
    </submittedName>
</protein>
<name>A0A6U8WXA0_9DINO</name>
<gene>
    <name evidence="2" type="ORF">BRAN1462_LOCUS45061</name>
</gene>
<dbReference type="EMBL" id="HBGW01070656">
    <property type="protein sequence ID" value="CAD9620585.1"/>
    <property type="molecule type" value="Transcribed_RNA"/>
</dbReference>
<accession>A0A6U8WXA0</accession>
<proteinExistence type="predicted"/>